<dbReference type="GeneID" id="34614175"/>
<dbReference type="InterPro" id="IPR036757">
    <property type="entry name" value="TFR-like_dimer_dom_sf"/>
</dbReference>
<dbReference type="InterPro" id="IPR007484">
    <property type="entry name" value="Peptidase_M28"/>
</dbReference>
<feature type="domain" description="Peptidase M28" evidence="6">
    <location>
        <begin position="508"/>
        <end position="691"/>
    </location>
</feature>
<dbReference type="Pfam" id="PF04389">
    <property type="entry name" value="Peptidase_M28"/>
    <property type="match status" value="1"/>
</dbReference>
<feature type="compositionally biased region" description="Basic and acidic residues" evidence="2">
    <location>
        <begin position="26"/>
        <end position="37"/>
    </location>
</feature>
<evidence type="ECO:0000259" key="5">
    <source>
        <dbReference type="Pfam" id="PF04253"/>
    </source>
</evidence>
<feature type="domain" description="Transferrin receptor-like dimerisation" evidence="5">
    <location>
        <begin position="767"/>
        <end position="891"/>
    </location>
</feature>
<sequence length="893" mass="98859">MGDDKHHYESLPIPTYEEATSSRSRRSVEEAGDDAERQGLLGRSEVSGSGGIHGGTRDREEGGGGGGGGDGYQPPTVESARSSLDYLGSSAPNSARGSMEQLRREIDEMDIEDMGQGGARRGRSQLGHRFSKRLNDFTRTLSAIHLPLRQYLPTVRFTIDLGRARTHVQKNACMLVLRLFAVILVVILVYLFFFSDLFSFGNRLNMAQAYSPASVENYVQGHINGTRIAENLKKLTNFPHMAGTEGSFVLGEWIEQEFKIAGLDEVVSEEFQVYLNYPTADGRRVAIVDPPDLAWEATLEEDDAQAPVFHGHSKSGNVTGPLVYANYGSRQDFKMLADLGISLDGAIALVRYYGTETDRALKVKAAELAGAAGCIIYSDPAQDGFVQGPAYPDGRFMPADGVQRGAVSLMSWVVGDVLTPGFASTPEQKKQRLKPEESPGLVQIPSLPIAWRDAQRLLNALRGHGLLVPQDWVGGVPEVDQWWTGDAQSPQVNLMNLQDEVEKQPIYNVLGRIIGLEQPEKKIIIGNHRDSWCTGSADPGSGTAVFLEIVHIFGELLTYGWRPLRTIEFASWDGEEYNLIGSTEHVEDRVDALRADAYAYLNVDVGVSGPDFRVAASPLYESVVLQLLNRISDPARNATLKEIWERKGLRIEGLGAGSDYVAFQDIAGTSSIDFGFTGAPYPYHSCYENWDWMVRFGDPGFQYHTMLGQFWALLLLELAENPILPFNMEAYANYVSSYVAELETYARNQHVPILDPLDAAGSDGGVRFNALYNAAAEFRENAVLFHGWDQMWHDTVWGAGGYESSVMTVQRLSHNSRMANFETHLLDLDEGGGIPNRTQFKHILFGPQAWSGYDEAFFPAIRDSIDARDWTATQAWIDRTAHILSKASRKLLY</sequence>
<dbReference type="SUPFAM" id="SSF52025">
    <property type="entry name" value="PA domain"/>
    <property type="match status" value="1"/>
</dbReference>
<dbReference type="Pfam" id="PF02225">
    <property type="entry name" value="PA"/>
    <property type="match status" value="1"/>
</dbReference>
<evidence type="ECO:0000256" key="3">
    <source>
        <dbReference type="SAM" id="Phobius"/>
    </source>
</evidence>
<keyword evidence="3" id="KW-0472">Membrane</keyword>
<dbReference type="Pfam" id="PF04253">
    <property type="entry name" value="TFR_dimer"/>
    <property type="match status" value="1"/>
</dbReference>
<dbReference type="PANTHER" id="PTHR10404:SF71">
    <property type="entry name" value="CARBOXYPEPTIDASE TRE2, PUTATIVE (AFU_ORTHOLOGUE AFUA_3G10650)-RELATED"/>
    <property type="match status" value="1"/>
</dbReference>
<dbReference type="GO" id="GO:0004180">
    <property type="term" value="F:carboxypeptidase activity"/>
    <property type="evidence" value="ECO:0007669"/>
    <property type="project" value="TreeGrafter"/>
</dbReference>
<gene>
    <name evidence="7" type="ORF">ASPZODRAFT_2107315</name>
</gene>
<dbReference type="FunFam" id="3.50.30.30:FF:000029">
    <property type="entry name" value="Glutamate carboxypeptidase Tre2, putative"/>
    <property type="match status" value="1"/>
</dbReference>
<dbReference type="VEuPathDB" id="FungiDB:ASPZODRAFT_2107315"/>
<dbReference type="SUPFAM" id="SSF53187">
    <property type="entry name" value="Zn-dependent exopeptidases"/>
    <property type="match status" value="1"/>
</dbReference>
<keyword evidence="3" id="KW-1133">Transmembrane helix</keyword>
<dbReference type="EMBL" id="KV878336">
    <property type="protein sequence ID" value="OJJ51523.1"/>
    <property type="molecule type" value="Genomic_DNA"/>
</dbReference>
<dbReference type="InterPro" id="IPR007365">
    <property type="entry name" value="TFR-like_dimer_dom"/>
</dbReference>
<dbReference type="InterPro" id="IPR003137">
    <property type="entry name" value="PA_domain"/>
</dbReference>
<dbReference type="CDD" id="cd02121">
    <property type="entry name" value="PA_GCPII_like"/>
    <property type="match status" value="1"/>
</dbReference>
<evidence type="ECO:0000256" key="1">
    <source>
        <dbReference type="ARBA" id="ARBA00005634"/>
    </source>
</evidence>
<evidence type="ECO:0000259" key="6">
    <source>
        <dbReference type="Pfam" id="PF04389"/>
    </source>
</evidence>
<dbReference type="CDD" id="cd08022">
    <property type="entry name" value="M28_PSMA_like"/>
    <property type="match status" value="1"/>
</dbReference>
<evidence type="ECO:0000313" key="7">
    <source>
        <dbReference type="EMBL" id="OJJ51523.1"/>
    </source>
</evidence>
<feature type="region of interest" description="Disordered" evidence="2">
    <location>
        <begin position="1"/>
        <end position="79"/>
    </location>
</feature>
<feature type="domain" description="PA" evidence="4">
    <location>
        <begin position="318"/>
        <end position="406"/>
    </location>
</feature>
<dbReference type="STRING" id="1073090.A0A1L9SWU6"/>
<name>A0A1L9SWU6_9EURO</name>
<dbReference type="Gene3D" id="3.50.30.30">
    <property type="match status" value="1"/>
</dbReference>
<accession>A0A1L9SWU6</accession>
<dbReference type="Gene3D" id="3.40.630.10">
    <property type="entry name" value="Zn peptidases"/>
    <property type="match status" value="1"/>
</dbReference>
<dbReference type="InterPro" id="IPR039373">
    <property type="entry name" value="Peptidase_M28B"/>
</dbReference>
<dbReference type="FunFam" id="3.40.630.10:FF:000101">
    <property type="entry name" value="N-acetylated alpha-linked acidic dipeptidase like 1"/>
    <property type="match status" value="1"/>
</dbReference>
<evidence type="ECO:0000256" key="2">
    <source>
        <dbReference type="SAM" id="MobiDB-lite"/>
    </source>
</evidence>
<dbReference type="RefSeq" id="XP_022586033.1">
    <property type="nucleotide sequence ID" value="XM_022727711.1"/>
</dbReference>
<protein>
    <recommendedName>
        <fullName evidence="9">Glutamate carboxypeptidase Tre2</fullName>
    </recommendedName>
</protein>
<dbReference type="AlphaFoldDB" id="A0A1L9SWU6"/>
<organism evidence="7 8">
    <name type="scientific">Penicilliopsis zonata CBS 506.65</name>
    <dbReference type="NCBI Taxonomy" id="1073090"/>
    <lineage>
        <taxon>Eukaryota</taxon>
        <taxon>Fungi</taxon>
        <taxon>Dikarya</taxon>
        <taxon>Ascomycota</taxon>
        <taxon>Pezizomycotina</taxon>
        <taxon>Eurotiomycetes</taxon>
        <taxon>Eurotiomycetidae</taxon>
        <taxon>Eurotiales</taxon>
        <taxon>Aspergillaceae</taxon>
        <taxon>Penicilliopsis</taxon>
    </lineage>
</organism>
<keyword evidence="3" id="KW-0812">Transmembrane</keyword>
<evidence type="ECO:0000259" key="4">
    <source>
        <dbReference type="Pfam" id="PF02225"/>
    </source>
</evidence>
<dbReference type="InterPro" id="IPR046450">
    <property type="entry name" value="PA_dom_sf"/>
</dbReference>
<dbReference type="Proteomes" id="UP000184188">
    <property type="component" value="Unassembled WGS sequence"/>
</dbReference>
<dbReference type="SUPFAM" id="SSF47672">
    <property type="entry name" value="Transferrin receptor-like dimerisation domain"/>
    <property type="match status" value="1"/>
</dbReference>
<reference evidence="8" key="1">
    <citation type="journal article" date="2017" name="Genome Biol.">
        <title>Comparative genomics reveals high biological diversity and specific adaptations in the industrially and medically important fungal genus Aspergillus.</title>
        <authorList>
            <person name="de Vries R.P."/>
            <person name="Riley R."/>
            <person name="Wiebenga A."/>
            <person name="Aguilar-Osorio G."/>
            <person name="Amillis S."/>
            <person name="Uchima C.A."/>
            <person name="Anderluh G."/>
            <person name="Asadollahi M."/>
            <person name="Askin M."/>
            <person name="Barry K."/>
            <person name="Battaglia E."/>
            <person name="Bayram O."/>
            <person name="Benocci T."/>
            <person name="Braus-Stromeyer S.A."/>
            <person name="Caldana C."/>
            <person name="Canovas D."/>
            <person name="Cerqueira G.C."/>
            <person name="Chen F."/>
            <person name="Chen W."/>
            <person name="Choi C."/>
            <person name="Clum A."/>
            <person name="Dos Santos R.A."/>
            <person name="Damasio A.R."/>
            <person name="Diallinas G."/>
            <person name="Emri T."/>
            <person name="Fekete E."/>
            <person name="Flipphi M."/>
            <person name="Freyberg S."/>
            <person name="Gallo A."/>
            <person name="Gournas C."/>
            <person name="Habgood R."/>
            <person name="Hainaut M."/>
            <person name="Harispe M.L."/>
            <person name="Henrissat B."/>
            <person name="Hilden K.S."/>
            <person name="Hope R."/>
            <person name="Hossain A."/>
            <person name="Karabika E."/>
            <person name="Karaffa L."/>
            <person name="Karanyi Z."/>
            <person name="Krasevec N."/>
            <person name="Kuo A."/>
            <person name="Kusch H."/>
            <person name="LaButti K."/>
            <person name="Lagendijk E.L."/>
            <person name="Lapidus A."/>
            <person name="Levasseur A."/>
            <person name="Lindquist E."/>
            <person name="Lipzen A."/>
            <person name="Logrieco A.F."/>
            <person name="MacCabe A."/>
            <person name="Maekelae M.R."/>
            <person name="Malavazi I."/>
            <person name="Melin P."/>
            <person name="Meyer V."/>
            <person name="Mielnichuk N."/>
            <person name="Miskei M."/>
            <person name="Molnar A.P."/>
            <person name="Mule G."/>
            <person name="Ngan C.Y."/>
            <person name="Orejas M."/>
            <person name="Orosz E."/>
            <person name="Ouedraogo J.P."/>
            <person name="Overkamp K.M."/>
            <person name="Park H.-S."/>
            <person name="Perrone G."/>
            <person name="Piumi F."/>
            <person name="Punt P.J."/>
            <person name="Ram A.F."/>
            <person name="Ramon A."/>
            <person name="Rauscher S."/>
            <person name="Record E."/>
            <person name="Riano-Pachon D.M."/>
            <person name="Robert V."/>
            <person name="Roehrig J."/>
            <person name="Ruller R."/>
            <person name="Salamov A."/>
            <person name="Salih N.S."/>
            <person name="Samson R.A."/>
            <person name="Sandor E."/>
            <person name="Sanguinetti M."/>
            <person name="Schuetze T."/>
            <person name="Sepcic K."/>
            <person name="Shelest E."/>
            <person name="Sherlock G."/>
            <person name="Sophianopoulou V."/>
            <person name="Squina F.M."/>
            <person name="Sun H."/>
            <person name="Susca A."/>
            <person name="Todd R.B."/>
            <person name="Tsang A."/>
            <person name="Unkles S.E."/>
            <person name="van de Wiele N."/>
            <person name="van Rossen-Uffink D."/>
            <person name="Oliveira J.V."/>
            <person name="Vesth T.C."/>
            <person name="Visser J."/>
            <person name="Yu J.-H."/>
            <person name="Zhou M."/>
            <person name="Andersen M.R."/>
            <person name="Archer D.B."/>
            <person name="Baker S.E."/>
            <person name="Benoit I."/>
            <person name="Brakhage A.A."/>
            <person name="Braus G.H."/>
            <person name="Fischer R."/>
            <person name="Frisvad J.C."/>
            <person name="Goldman G.H."/>
            <person name="Houbraken J."/>
            <person name="Oakley B."/>
            <person name="Pocsi I."/>
            <person name="Scazzocchio C."/>
            <person name="Seiboth B."/>
            <person name="vanKuyk P.A."/>
            <person name="Wortman J."/>
            <person name="Dyer P.S."/>
            <person name="Grigoriev I.V."/>
        </authorList>
    </citation>
    <scope>NUCLEOTIDE SEQUENCE [LARGE SCALE GENOMIC DNA]</scope>
    <source>
        <strain evidence="8">CBS 506.65</strain>
    </source>
</reference>
<dbReference type="Gene3D" id="1.20.930.40">
    <property type="entry name" value="Transferrin receptor-like, dimerisation domain"/>
    <property type="match status" value="1"/>
</dbReference>
<evidence type="ECO:0000313" key="8">
    <source>
        <dbReference type="Proteomes" id="UP000184188"/>
    </source>
</evidence>
<evidence type="ECO:0008006" key="9">
    <source>
        <dbReference type="Google" id="ProtNLM"/>
    </source>
</evidence>
<feature type="transmembrane region" description="Helical" evidence="3">
    <location>
        <begin position="175"/>
        <end position="194"/>
    </location>
</feature>
<dbReference type="OrthoDB" id="5841748at2759"/>
<proteinExistence type="inferred from homology"/>
<dbReference type="PANTHER" id="PTHR10404">
    <property type="entry name" value="N-ACETYLATED-ALPHA-LINKED ACIDIC DIPEPTIDASE"/>
    <property type="match status" value="1"/>
</dbReference>
<keyword evidence="8" id="KW-1185">Reference proteome</keyword>
<comment type="similarity">
    <text evidence="1">Belongs to the peptidase M28 family. M28B subfamily.</text>
</comment>